<evidence type="ECO:0000313" key="3">
    <source>
        <dbReference type="EMBL" id="MQL85735.1"/>
    </source>
</evidence>
<accession>A0A843UQ92</accession>
<organism evidence="3 4">
    <name type="scientific">Colocasia esculenta</name>
    <name type="common">Wild taro</name>
    <name type="synonym">Arum esculentum</name>
    <dbReference type="NCBI Taxonomy" id="4460"/>
    <lineage>
        <taxon>Eukaryota</taxon>
        <taxon>Viridiplantae</taxon>
        <taxon>Streptophyta</taxon>
        <taxon>Embryophyta</taxon>
        <taxon>Tracheophyta</taxon>
        <taxon>Spermatophyta</taxon>
        <taxon>Magnoliopsida</taxon>
        <taxon>Liliopsida</taxon>
        <taxon>Araceae</taxon>
        <taxon>Aroideae</taxon>
        <taxon>Colocasieae</taxon>
        <taxon>Colocasia</taxon>
    </lineage>
</organism>
<feature type="region of interest" description="Disordered" evidence="1">
    <location>
        <begin position="292"/>
        <end position="318"/>
    </location>
</feature>
<feature type="signal peptide" evidence="2">
    <location>
        <begin position="1"/>
        <end position="20"/>
    </location>
</feature>
<reference evidence="3" key="1">
    <citation type="submission" date="2017-07" db="EMBL/GenBank/DDBJ databases">
        <title>Taro Niue Genome Assembly and Annotation.</title>
        <authorList>
            <person name="Atibalentja N."/>
            <person name="Keating K."/>
            <person name="Fields C.J."/>
        </authorList>
    </citation>
    <scope>NUCLEOTIDE SEQUENCE</scope>
    <source>
        <strain evidence="3">Niue_2</strain>
        <tissue evidence="3">Leaf</tissue>
    </source>
</reference>
<gene>
    <name evidence="3" type="ORF">Taro_018255</name>
</gene>
<keyword evidence="2" id="KW-0732">Signal</keyword>
<dbReference type="AlphaFoldDB" id="A0A843UQ92"/>
<protein>
    <submittedName>
        <fullName evidence="3">Uncharacterized protein</fullName>
    </submittedName>
</protein>
<evidence type="ECO:0000256" key="2">
    <source>
        <dbReference type="SAM" id="SignalP"/>
    </source>
</evidence>
<feature type="chain" id="PRO_5032616502" evidence="2">
    <location>
        <begin position="21"/>
        <end position="318"/>
    </location>
</feature>
<dbReference type="OrthoDB" id="1931453at2759"/>
<proteinExistence type="predicted"/>
<keyword evidence="4" id="KW-1185">Reference proteome</keyword>
<evidence type="ECO:0000256" key="1">
    <source>
        <dbReference type="SAM" id="MobiDB-lite"/>
    </source>
</evidence>
<sequence length="318" mass="34480">MQQMSFAQALVSFLLPAILAVSVHPPACTDNVVDTTVDVAGEDSAVPLPVVLPPNSPRNPAPLRNAVQEIISSKIAAVISQQVQHRDPMDDAAQAIISPYVAAETSQQECHHEESPRDMKISILGESNMELAVQTDLTSVNLDKSPSNEGGCGLGPKPMSIGITEDSAKSSSESHRPTRTYSYKEALQQSPTGNHWLLFVICNKGDNDMSFLMLLDSLHMGEPTRIENELKNFLKIAYEGKEMRAVADELKVIDLHVPNDKIQDIKLKQQSSTSSSIASVGDACEQVLGRDKTGRVRGIGTGPTAKSLWGSRSEQKLR</sequence>
<evidence type="ECO:0000313" key="4">
    <source>
        <dbReference type="Proteomes" id="UP000652761"/>
    </source>
</evidence>
<dbReference type="EMBL" id="NMUH01000847">
    <property type="protein sequence ID" value="MQL85735.1"/>
    <property type="molecule type" value="Genomic_DNA"/>
</dbReference>
<comment type="caution">
    <text evidence="3">The sequence shown here is derived from an EMBL/GenBank/DDBJ whole genome shotgun (WGS) entry which is preliminary data.</text>
</comment>
<name>A0A843UQ92_COLES</name>
<dbReference type="Proteomes" id="UP000652761">
    <property type="component" value="Unassembled WGS sequence"/>
</dbReference>